<feature type="transmembrane region" description="Helical" evidence="1">
    <location>
        <begin position="20"/>
        <end position="44"/>
    </location>
</feature>
<evidence type="ECO:0000313" key="2">
    <source>
        <dbReference type="EMBL" id="MBP2017672.1"/>
    </source>
</evidence>
<evidence type="ECO:0000256" key="1">
    <source>
        <dbReference type="SAM" id="Phobius"/>
    </source>
</evidence>
<dbReference type="Proteomes" id="UP001519289">
    <property type="component" value="Unassembled WGS sequence"/>
</dbReference>
<sequence length="238" mass="24855">MCAVPRRAPGRGQPPPALRLGFWSATLTALCAVGFTLAFGYHAATAPVAGEWQGMEAFTATFSAWRMALVLVPSLVLAPAFVTMLACVHSVAPEEVRVWSRVGLALAIIYAVVACVNYTVQLVVVRGNLLGPEAGALGLLVMGNPRSLFWGLAILCYNFFMGPAAAFAAETLGGGPLPALIRRLFTVNAAASVAGGIVYFVTLDHLHPAGLVSTAVWCIVLPLASGLLAAHFRRLAAA</sequence>
<protein>
    <recommendedName>
        <fullName evidence="4">DUF4386 domain-containing protein</fullName>
    </recommendedName>
</protein>
<accession>A0ABS4JQ57</accession>
<feature type="transmembrane region" description="Helical" evidence="1">
    <location>
        <begin position="98"/>
        <end position="120"/>
    </location>
</feature>
<feature type="transmembrane region" description="Helical" evidence="1">
    <location>
        <begin position="214"/>
        <end position="232"/>
    </location>
</feature>
<dbReference type="RefSeq" id="WP_209465808.1">
    <property type="nucleotide sequence ID" value="NZ_JAGGLG010000006.1"/>
</dbReference>
<keyword evidence="1" id="KW-1133">Transmembrane helix</keyword>
<keyword evidence="3" id="KW-1185">Reference proteome</keyword>
<proteinExistence type="predicted"/>
<feature type="transmembrane region" description="Helical" evidence="1">
    <location>
        <begin position="64"/>
        <end position="86"/>
    </location>
</feature>
<dbReference type="EMBL" id="JAGGLG010000006">
    <property type="protein sequence ID" value="MBP2017672.1"/>
    <property type="molecule type" value="Genomic_DNA"/>
</dbReference>
<feature type="transmembrane region" description="Helical" evidence="1">
    <location>
        <begin position="180"/>
        <end position="202"/>
    </location>
</feature>
<keyword evidence="1" id="KW-0812">Transmembrane</keyword>
<keyword evidence="1" id="KW-0472">Membrane</keyword>
<name>A0ABS4JQ57_9FIRM</name>
<evidence type="ECO:0000313" key="3">
    <source>
        <dbReference type="Proteomes" id="UP001519289"/>
    </source>
</evidence>
<evidence type="ECO:0008006" key="4">
    <source>
        <dbReference type="Google" id="ProtNLM"/>
    </source>
</evidence>
<feature type="transmembrane region" description="Helical" evidence="1">
    <location>
        <begin position="148"/>
        <end position="168"/>
    </location>
</feature>
<gene>
    <name evidence="2" type="ORF">J2Z79_001057</name>
</gene>
<comment type="caution">
    <text evidence="2">The sequence shown here is derived from an EMBL/GenBank/DDBJ whole genome shotgun (WGS) entry which is preliminary data.</text>
</comment>
<organism evidence="2 3">
    <name type="scientific">Symbiobacterium terraclitae</name>
    <dbReference type="NCBI Taxonomy" id="557451"/>
    <lineage>
        <taxon>Bacteria</taxon>
        <taxon>Bacillati</taxon>
        <taxon>Bacillota</taxon>
        <taxon>Clostridia</taxon>
        <taxon>Eubacteriales</taxon>
        <taxon>Symbiobacteriaceae</taxon>
        <taxon>Symbiobacterium</taxon>
    </lineage>
</organism>
<reference evidence="2 3" key="1">
    <citation type="submission" date="2021-03" db="EMBL/GenBank/DDBJ databases">
        <title>Genomic Encyclopedia of Type Strains, Phase IV (KMG-IV): sequencing the most valuable type-strain genomes for metagenomic binning, comparative biology and taxonomic classification.</title>
        <authorList>
            <person name="Goeker M."/>
        </authorList>
    </citation>
    <scope>NUCLEOTIDE SEQUENCE [LARGE SCALE GENOMIC DNA]</scope>
    <source>
        <strain evidence="2 3">DSM 27138</strain>
    </source>
</reference>